<evidence type="ECO:0000313" key="7">
    <source>
        <dbReference type="Proteomes" id="UP001500630"/>
    </source>
</evidence>
<reference evidence="7" key="1">
    <citation type="journal article" date="2019" name="Int. J. Syst. Evol. Microbiol.">
        <title>The Global Catalogue of Microorganisms (GCM) 10K type strain sequencing project: providing services to taxonomists for standard genome sequencing and annotation.</title>
        <authorList>
            <consortium name="The Broad Institute Genomics Platform"/>
            <consortium name="The Broad Institute Genome Sequencing Center for Infectious Disease"/>
            <person name="Wu L."/>
            <person name="Ma J."/>
        </authorList>
    </citation>
    <scope>NUCLEOTIDE SEQUENCE [LARGE SCALE GENOMIC DNA]</scope>
    <source>
        <strain evidence="7">JCM 17326</strain>
    </source>
</reference>
<feature type="domain" description="HTH tetR-type" evidence="5">
    <location>
        <begin position="21"/>
        <end position="80"/>
    </location>
</feature>
<dbReference type="SUPFAM" id="SSF48498">
    <property type="entry name" value="Tetracyclin repressor-like, C-terminal domain"/>
    <property type="match status" value="1"/>
</dbReference>
<dbReference type="InterPro" id="IPR001647">
    <property type="entry name" value="HTH_TetR"/>
</dbReference>
<dbReference type="SUPFAM" id="SSF46689">
    <property type="entry name" value="Homeodomain-like"/>
    <property type="match status" value="1"/>
</dbReference>
<keyword evidence="3" id="KW-0804">Transcription</keyword>
<evidence type="ECO:0000256" key="3">
    <source>
        <dbReference type="ARBA" id="ARBA00023163"/>
    </source>
</evidence>
<feature type="DNA-binding region" description="H-T-H motif" evidence="4">
    <location>
        <begin position="43"/>
        <end position="62"/>
    </location>
</feature>
<keyword evidence="2 4" id="KW-0238">DNA-binding</keyword>
<proteinExistence type="predicted"/>
<dbReference type="Proteomes" id="UP001500630">
    <property type="component" value="Unassembled WGS sequence"/>
</dbReference>
<dbReference type="PROSITE" id="PS50977">
    <property type="entry name" value="HTH_TETR_2"/>
    <property type="match status" value="1"/>
</dbReference>
<dbReference type="Pfam" id="PF00440">
    <property type="entry name" value="TetR_N"/>
    <property type="match status" value="1"/>
</dbReference>
<sequence length="218" mass="23541">MLPSMSDAATPRKRGPQALAARNDQALIEAAREVFTTQGFDAPVSAVAARAGVGMGSLYRRYRTKEELLQRLCADSMERVAAAAEDGLAYEDPWEGFAHYVRECVAFGFGVLAPLAGAIEVTPGMRRTNERAQELADELVARAHQAGVLRPDVTTMDVSLLIGQFGRPAPAPSWQAGEEVRGRLLAIALDGLKAHDHLGPLPGNPPDLRRYQALWGAR</sequence>
<dbReference type="InterPro" id="IPR009057">
    <property type="entry name" value="Homeodomain-like_sf"/>
</dbReference>
<dbReference type="InterPro" id="IPR036271">
    <property type="entry name" value="Tet_transcr_reg_TetR-rel_C_sf"/>
</dbReference>
<evidence type="ECO:0000256" key="1">
    <source>
        <dbReference type="ARBA" id="ARBA00023015"/>
    </source>
</evidence>
<dbReference type="InterPro" id="IPR049445">
    <property type="entry name" value="TetR_SbtR-like_C"/>
</dbReference>
<keyword evidence="7" id="KW-1185">Reference proteome</keyword>
<protein>
    <submittedName>
        <fullName evidence="6">TetR/AcrR family transcriptional regulator</fullName>
    </submittedName>
</protein>
<organism evidence="6 7">
    <name type="scientific">Nonomuraea rosea</name>
    <dbReference type="NCBI Taxonomy" id="638574"/>
    <lineage>
        <taxon>Bacteria</taxon>
        <taxon>Bacillati</taxon>
        <taxon>Actinomycetota</taxon>
        <taxon>Actinomycetes</taxon>
        <taxon>Streptosporangiales</taxon>
        <taxon>Streptosporangiaceae</taxon>
        <taxon>Nonomuraea</taxon>
    </lineage>
</organism>
<name>A0ABP6VBV9_9ACTN</name>
<comment type="caution">
    <text evidence="6">The sequence shown here is derived from an EMBL/GenBank/DDBJ whole genome shotgun (WGS) entry which is preliminary data.</text>
</comment>
<accession>A0ABP6VBV9</accession>
<dbReference type="PANTHER" id="PTHR30055:SF234">
    <property type="entry name" value="HTH-TYPE TRANSCRIPTIONAL REGULATOR BETI"/>
    <property type="match status" value="1"/>
</dbReference>
<evidence type="ECO:0000256" key="4">
    <source>
        <dbReference type="PROSITE-ProRule" id="PRU00335"/>
    </source>
</evidence>
<keyword evidence="1" id="KW-0805">Transcription regulation</keyword>
<evidence type="ECO:0000313" key="6">
    <source>
        <dbReference type="EMBL" id="GAA3530665.1"/>
    </source>
</evidence>
<dbReference type="EMBL" id="BAABDQ010000001">
    <property type="protein sequence ID" value="GAA3530665.1"/>
    <property type="molecule type" value="Genomic_DNA"/>
</dbReference>
<dbReference type="Gene3D" id="1.10.357.10">
    <property type="entry name" value="Tetracycline Repressor, domain 2"/>
    <property type="match status" value="1"/>
</dbReference>
<dbReference type="InterPro" id="IPR050109">
    <property type="entry name" value="HTH-type_TetR-like_transc_reg"/>
</dbReference>
<dbReference type="PRINTS" id="PR00455">
    <property type="entry name" value="HTHTETR"/>
</dbReference>
<evidence type="ECO:0000259" key="5">
    <source>
        <dbReference type="PROSITE" id="PS50977"/>
    </source>
</evidence>
<dbReference type="PANTHER" id="PTHR30055">
    <property type="entry name" value="HTH-TYPE TRANSCRIPTIONAL REGULATOR RUTR"/>
    <property type="match status" value="1"/>
</dbReference>
<gene>
    <name evidence="6" type="ORF">GCM10022419_007100</name>
</gene>
<evidence type="ECO:0000256" key="2">
    <source>
        <dbReference type="ARBA" id="ARBA00023125"/>
    </source>
</evidence>
<dbReference type="Pfam" id="PF21597">
    <property type="entry name" value="TetR_C_43"/>
    <property type="match status" value="1"/>
</dbReference>